<comment type="caution">
    <text evidence="11">The sequence shown here is derived from an EMBL/GenBank/DDBJ whole genome shotgun (WGS) entry which is preliminary data.</text>
</comment>
<evidence type="ECO:0000256" key="8">
    <source>
        <dbReference type="SAM" id="Phobius"/>
    </source>
</evidence>
<dbReference type="GO" id="GO:0030154">
    <property type="term" value="P:cell differentiation"/>
    <property type="evidence" value="ECO:0007669"/>
    <property type="project" value="UniProtKB-ARBA"/>
</dbReference>
<dbReference type="Pfam" id="PF13927">
    <property type="entry name" value="Ig_3"/>
    <property type="match status" value="3"/>
</dbReference>
<evidence type="ECO:0000259" key="9">
    <source>
        <dbReference type="PROSITE" id="PS50835"/>
    </source>
</evidence>
<feature type="domain" description="Ig-like" evidence="9">
    <location>
        <begin position="404"/>
        <end position="503"/>
    </location>
</feature>
<proteinExistence type="predicted"/>
<organism evidence="11 12">
    <name type="scientific">Eumeta variegata</name>
    <name type="common">Bagworm moth</name>
    <name type="synonym">Eumeta japonica</name>
    <dbReference type="NCBI Taxonomy" id="151549"/>
    <lineage>
        <taxon>Eukaryota</taxon>
        <taxon>Metazoa</taxon>
        <taxon>Ecdysozoa</taxon>
        <taxon>Arthropoda</taxon>
        <taxon>Hexapoda</taxon>
        <taxon>Insecta</taxon>
        <taxon>Pterygota</taxon>
        <taxon>Neoptera</taxon>
        <taxon>Endopterygota</taxon>
        <taxon>Lepidoptera</taxon>
        <taxon>Glossata</taxon>
        <taxon>Ditrysia</taxon>
        <taxon>Tineoidea</taxon>
        <taxon>Psychidae</taxon>
        <taxon>Oiketicinae</taxon>
        <taxon>Eumeta</taxon>
    </lineage>
</organism>
<evidence type="ECO:0000256" key="6">
    <source>
        <dbReference type="ARBA" id="ARBA00023319"/>
    </source>
</evidence>
<dbReference type="SUPFAM" id="SSF48726">
    <property type="entry name" value="Immunoglobulin"/>
    <property type="match status" value="5"/>
</dbReference>
<sequence length="1128" mass="123679">MYPGRTFSFPPDPPSAPLITGYVPGTVLAAGTVQKLACISTGGNPLATLIWYKNDKKIHSVTKTTEKSVSSEISILTNVTDNQAQYRCEATNSATEIPLFETVTLNVHFAPEAVKVRAEPDVLKPEVEATLYCDGASSNPPALLSWWRDGIPVQGSPVTTKKGLHGGTVSTIQLKLNITKDLNGARYTCQATNEALQRSVHDALELKVLYPPKFDESTLSNAVGVENEPLVIVVRAEGNPSSITYTWTKDGLPITQSSYSNSNERILSEGGMLNITRLSRHDAGVYTCEAVNSQGSAMINITVSVHYPASIKSVSQNGITNPNEDAVLSCTAIGNPLTADHIKWERRGYDIESKKTTFDPKNLTSYLQLDSVSKDDVGNFQCVVNNGIGDESRKDIMLIVKFKPDMMVSPYSAKFASNVGQDGRLTCKCKSVPAPNFAWYKNSIKLPVNTSSKYYAEYHKIDPITYTSTLIVKEVATNDYGPYKCEARNDLGFADTTLNLDITSAPDQVTTLSVSNVTHNSVTLQWIPGFDGGMPTSYRIRYRKMYEETYKYEDVTPKSATSYTVIGLEKNTDYLFSIMALNKLGQSKYRPDDTKATTHRHVKPLVADSFTASAMTSLSCPQTTLRQFDELKVPALRPELRGSISGPCLFVASTEVDALNVVPTEYVDSADVSRGVALYASITGAVLVLVNAALVACFLLKRRARRLKEQAGQASKSATIEMYAPSSYNDTMTGETLSSVSEKSETYSAEDAADDRPPPPIPEVPTMPSRHMLSQLSPLTGLRPSTDRVIPQQTDAYMLEDPALIIPPPLDYPPPNYTPGEHARTLPHPHRQRDAPGHGTLGRVSGKQSYAPAPSPMPPLDGSYYNMASDRYLSYPPLINDYMHHNQTGRTPTPPHQYAGGPLSKPQLMNGMLPSSPAPAHASPPHSYGLDGMPLERQSTGGTLRRRLDKAGPPPDVTVLHPGCTQHPQSPQPAPVKQPQSILKDPSRQKYQTQYGSPVASGAPHNSSQILTVQNLAADVPQYGTIRKEKKQNVTIDESYNKRSHFYFVYKSLRHEIQKVAPRDCETKRFTSSPPANSRGYWTPVTSARISIDSSFAQACPRTEPWPASNFAVSSIDANRRWRCDRVQ</sequence>
<reference evidence="11 12" key="1">
    <citation type="journal article" date="2019" name="Commun. Biol.">
        <title>The bagworm genome reveals a unique fibroin gene that provides high tensile strength.</title>
        <authorList>
            <person name="Kono N."/>
            <person name="Nakamura H."/>
            <person name="Ohtoshi R."/>
            <person name="Tomita M."/>
            <person name="Numata K."/>
            <person name="Arakawa K."/>
        </authorList>
    </citation>
    <scope>NUCLEOTIDE SEQUENCE [LARGE SCALE GENOMIC DNA]</scope>
</reference>
<dbReference type="AlphaFoldDB" id="A0A4C1XCF6"/>
<keyword evidence="8" id="KW-1133">Transmembrane helix</keyword>
<keyword evidence="2" id="KW-0677">Repeat</keyword>
<evidence type="ECO:0000313" key="11">
    <source>
        <dbReference type="EMBL" id="GBP60622.1"/>
    </source>
</evidence>
<keyword evidence="4" id="KW-1015">Disulfide bond</keyword>
<evidence type="ECO:0000256" key="7">
    <source>
        <dbReference type="SAM" id="MobiDB-lite"/>
    </source>
</evidence>
<comment type="subcellular location">
    <subcellularLocation>
        <location evidence="1">Membrane</location>
        <topology evidence="1">Single-pass type I membrane protein</topology>
    </subcellularLocation>
</comment>
<dbReference type="InterPro" id="IPR013783">
    <property type="entry name" value="Ig-like_fold"/>
</dbReference>
<dbReference type="GO" id="GO:0009653">
    <property type="term" value="P:anatomical structure morphogenesis"/>
    <property type="evidence" value="ECO:0007669"/>
    <property type="project" value="UniProtKB-ARBA"/>
</dbReference>
<dbReference type="FunFam" id="2.60.40.10:FF:000405">
    <property type="entry name" value="nephrin isoform X1"/>
    <property type="match status" value="1"/>
</dbReference>
<dbReference type="SMART" id="SM00409">
    <property type="entry name" value="IG"/>
    <property type="match status" value="5"/>
</dbReference>
<feature type="transmembrane region" description="Helical" evidence="8">
    <location>
        <begin position="676"/>
        <end position="700"/>
    </location>
</feature>
<keyword evidence="8" id="KW-0812">Transmembrane</keyword>
<dbReference type="Pfam" id="PF00041">
    <property type="entry name" value="fn3"/>
    <property type="match status" value="1"/>
</dbReference>
<evidence type="ECO:0000256" key="5">
    <source>
        <dbReference type="ARBA" id="ARBA00023180"/>
    </source>
</evidence>
<dbReference type="PROSITE" id="PS50835">
    <property type="entry name" value="IG_LIKE"/>
    <property type="match status" value="5"/>
</dbReference>
<dbReference type="Pfam" id="PF08205">
    <property type="entry name" value="C2-set_2"/>
    <property type="match status" value="1"/>
</dbReference>
<dbReference type="SUPFAM" id="SSF49265">
    <property type="entry name" value="Fibronectin type III"/>
    <property type="match status" value="1"/>
</dbReference>
<feature type="region of interest" description="Disordered" evidence="7">
    <location>
        <begin position="727"/>
        <end position="769"/>
    </location>
</feature>
<dbReference type="SMART" id="SM00408">
    <property type="entry name" value="IGc2"/>
    <property type="match status" value="5"/>
</dbReference>
<feature type="domain" description="Ig-like" evidence="9">
    <location>
        <begin position="17"/>
        <end position="104"/>
    </location>
</feature>
<dbReference type="InterPro" id="IPR013162">
    <property type="entry name" value="CD80_C2-set"/>
</dbReference>
<dbReference type="OrthoDB" id="10028801at2759"/>
<dbReference type="InterPro" id="IPR013098">
    <property type="entry name" value="Ig_I-set"/>
</dbReference>
<dbReference type="GO" id="GO:0098609">
    <property type="term" value="P:cell-cell adhesion"/>
    <property type="evidence" value="ECO:0007669"/>
    <property type="project" value="TreeGrafter"/>
</dbReference>
<dbReference type="GO" id="GO:0050839">
    <property type="term" value="F:cell adhesion molecule binding"/>
    <property type="evidence" value="ECO:0007669"/>
    <property type="project" value="TreeGrafter"/>
</dbReference>
<dbReference type="Gene3D" id="2.60.40.10">
    <property type="entry name" value="Immunoglobulins"/>
    <property type="match status" value="6"/>
</dbReference>
<feature type="compositionally biased region" description="Polar residues" evidence="7">
    <location>
        <begin position="727"/>
        <end position="741"/>
    </location>
</feature>
<dbReference type="PROSITE" id="PS50853">
    <property type="entry name" value="FN3"/>
    <property type="match status" value="1"/>
</dbReference>
<feature type="domain" description="Ig-like" evidence="9">
    <location>
        <begin position="212"/>
        <end position="304"/>
    </location>
</feature>
<evidence type="ECO:0000256" key="1">
    <source>
        <dbReference type="ARBA" id="ARBA00004479"/>
    </source>
</evidence>
<dbReference type="PANTHER" id="PTHR11640:SF31">
    <property type="entry name" value="IRREGULAR CHIASM C-ROUGHEST PROTEIN-RELATED"/>
    <property type="match status" value="1"/>
</dbReference>
<feature type="domain" description="Fibronectin type-III" evidence="10">
    <location>
        <begin position="505"/>
        <end position="601"/>
    </location>
</feature>
<evidence type="ECO:0000256" key="2">
    <source>
        <dbReference type="ARBA" id="ARBA00022737"/>
    </source>
</evidence>
<dbReference type="STRING" id="151549.A0A4C1XCF6"/>
<keyword evidence="5" id="KW-0325">Glycoprotein</keyword>
<dbReference type="InterPro" id="IPR036179">
    <property type="entry name" value="Ig-like_dom_sf"/>
</dbReference>
<feature type="region of interest" description="Disordered" evidence="7">
    <location>
        <begin position="883"/>
        <end position="1005"/>
    </location>
</feature>
<dbReference type="InterPro" id="IPR007110">
    <property type="entry name" value="Ig-like_dom"/>
</dbReference>
<gene>
    <name evidence="11" type="primary">NPHS1</name>
    <name evidence="11" type="ORF">EVAR_50986_1</name>
</gene>
<dbReference type="CDD" id="cd00063">
    <property type="entry name" value="FN3"/>
    <property type="match status" value="1"/>
</dbReference>
<dbReference type="GO" id="GO:0005886">
    <property type="term" value="C:plasma membrane"/>
    <property type="evidence" value="ECO:0007669"/>
    <property type="project" value="TreeGrafter"/>
</dbReference>
<evidence type="ECO:0000259" key="10">
    <source>
        <dbReference type="PROSITE" id="PS50853"/>
    </source>
</evidence>
<dbReference type="InterPro" id="IPR036116">
    <property type="entry name" value="FN3_sf"/>
</dbReference>
<feature type="region of interest" description="Disordered" evidence="7">
    <location>
        <begin position="815"/>
        <end position="862"/>
    </location>
</feature>
<dbReference type="InterPro" id="IPR003598">
    <property type="entry name" value="Ig_sub2"/>
</dbReference>
<dbReference type="Proteomes" id="UP000299102">
    <property type="component" value="Unassembled WGS sequence"/>
</dbReference>
<evidence type="ECO:0000256" key="4">
    <source>
        <dbReference type="ARBA" id="ARBA00023157"/>
    </source>
</evidence>
<feature type="domain" description="Ig-like" evidence="9">
    <location>
        <begin position="308"/>
        <end position="397"/>
    </location>
</feature>
<dbReference type="InterPro" id="IPR051275">
    <property type="entry name" value="Cell_adhesion_signaling"/>
</dbReference>
<dbReference type="PANTHER" id="PTHR11640">
    <property type="entry name" value="NEPHRIN"/>
    <property type="match status" value="1"/>
</dbReference>
<keyword evidence="6" id="KW-0393">Immunoglobulin domain</keyword>
<dbReference type="InterPro" id="IPR003599">
    <property type="entry name" value="Ig_sub"/>
</dbReference>
<protein>
    <submittedName>
        <fullName evidence="11">Nephrin</fullName>
    </submittedName>
</protein>
<name>A0A4C1XCF6_EUMVA</name>
<evidence type="ECO:0000313" key="12">
    <source>
        <dbReference type="Proteomes" id="UP000299102"/>
    </source>
</evidence>
<keyword evidence="12" id="KW-1185">Reference proteome</keyword>
<feature type="compositionally biased region" description="Low complexity" evidence="7">
    <location>
        <begin position="914"/>
        <end position="927"/>
    </location>
</feature>
<dbReference type="EMBL" id="BGZK01000791">
    <property type="protein sequence ID" value="GBP60622.1"/>
    <property type="molecule type" value="Genomic_DNA"/>
</dbReference>
<dbReference type="GO" id="GO:0005911">
    <property type="term" value="C:cell-cell junction"/>
    <property type="evidence" value="ECO:0007669"/>
    <property type="project" value="TreeGrafter"/>
</dbReference>
<dbReference type="SMART" id="SM00060">
    <property type="entry name" value="FN3"/>
    <property type="match status" value="1"/>
</dbReference>
<feature type="domain" description="Ig-like" evidence="9">
    <location>
        <begin position="111"/>
        <end position="201"/>
    </location>
</feature>
<keyword evidence="3 8" id="KW-0472">Membrane</keyword>
<dbReference type="InterPro" id="IPR003961">
    <property type="entry name" value="FN3_dom"/>
</dbReference>
<accession>A0A4C1XCF6</accession>
<evidence type="ECO:0000256" key="3">
    <source>
        <dbReference type="ARBA" id="ARBA00023136"/>
    </source>
</evidence>
<dbReference type="Pfam" id="PF07679">
    <property type="entry name" value="I-set"/>
    <property type="match status" value="1"/>
</dbReference>